<reference evidence="2" key="2">
    <citation type="submission" date="2019-12" db="EMBL/GenBank/DDBJ databases">
        <title>The whole-genome sequencing of Haloarcula japonica strain pws8.</title>
        <authorList>
            <person name="Verma D.K."/>
            <person name="Gopal K."/>
            <person name="Prasad E.S."/>
        </authorList>
    </citation>
    <scope>NUCLEOTIDE SEQUENCE</scope>
    <source>
        <strain evidence="2">Pws8</strain>
    </source>
</reference>
<protein>
    <submittedName>
        <fullName evidence="1">Uncharacterized protein</fullName>
    </submittedName>
</protein>
<dbReference type="Proteomes" id="UP000610611">
    <property type="component" value="Unassembled WGS sequence"/>
</dbReference>
<proteinExistence type="predicted"/>
<evidence type="ECO:0000313" key="1">
    <source>
        <dbReference type="EMBL" id="KOX92936.1"/>
    </source>
</evidence>
<dbReference type="PATRIC" id="fig|1705562.3.peg.341"/>
<reference evidence="1 3" key="1">
    <citation type="submission" date="2015-08" db="EMBL/GenBank/DDBJ databases">
        <title>Genomes of Isolates from Cabo Rojo, PR.</title>
        <authorList>
            <person name="Sanchez-Nieves R.L."/>
            <person name="Montalvo-Rodriguez R."/>
        </authorList>
    </citation>
    <scope>NUCLEOTIDE SEQUENCE [LARGE SCALE GENOMIC DNA]</scope>
    <source>
        <strain evidence="1 3">SL3</strain>
    </source>
</reference>
<dbReference type="OrthoDB" id="228288at2157"/>
<dbReference type="AlphaFoldDB" id="A0A0N0BNT3"/>
<evidence type="ECO:0000313" key="3">
    <source>
        <dbReference type="Proteomes" id="UP000037729"/>
    </source>
</evidence>
<comment type="caution">
    <text evidence="1">The sequence shown here is derived from an EMBL/GenBank/DDBJ whole genome shotgun (WGS) entry which is preliminary data.</text>
</comment>
<dbReference type="EMBL" id="WOWB01000001">
    <property type="protein sequence ID" value="NLV06723.1"/>
    <property type="molecule type" value="Genomic_DNA"/>
</dbReference>
<dbReference type="EMBL" id="LIUF01000003">
    <property type="protein sequence ID" value="KOX92936.1"/>
    <property type="molecule type" value="Genomic_DNA"/>
</dbReference>
<accession>A0A0N0BNT3</accession>
<gene>
    <name evidence="1" type="ORF">AMS69_10810</name>
    <name evidence="2" type="ORF">GOC83_11355</name>
</gene>
<name>A0A0N0BNT3_9EURY</name>
<sequence>MTYDYARDHEHELSAEYLYASDAEVLGIYDADDTLQVDVAVICPECSETLRLETTVDKVTSSGTELPLDEDYYD</sequence>
<keyword evidence="3" id="KW-1185">Reference proteome</keyword>
<evidence type="ECO:0000313" key="2">
    <source>
        <dbReference type="EMBL" id="NLV06723.1"/>
    </source>
</evidence>
<organism evidence="1 3">
    <name type="scientific">Haloarcula rubripromontorii</name>
    <dbReference type="NCBI Taxonomy" id="1705562"/>
    <lineage>
        <taxon>Archaea</taxon>
        <taxon>Methanobacteriati</taxon>
        <taxon>Methanobacteriota</taxon>
        <taxon>Stenosarchaea group</taxon>
        <taxon>Halobacteria</taxon>
        <taxon>Halobacteriales</taxon>
        <taxon>Haloarculaceae</taxon>
        <taxon>Haloarcula</taxon>
    </lineage>
</organism>
<dbReference type="Proteomes" id="UP000037729">
    <property type="component" value="Unassembled WGS sequence"/>
</dbReference>
<dbReference type="RefSeq" id="WP_053968082.1">
    <property type="nucleotide sequence ID" value="NZ_JAWJXX010000003.1"/>
</dbReference>